<evidence type="ECO:0000313" key="1">
    <source>
        <dbReference type="EMBL" id="GAH89274.1"/>
    </source>
</evidence>
<proteinExistence type="predicted"/>
<name>X1KGJ8_9ZZZZ</name>
<sequence length="93" mass="10342">HLFYYDGVVWEMKELPSSIGTDCEVKAIYFSTPNDGVACGVKGESGFIISYNGVEWKEESIQKDIPLYGINRFSNGEGWAVGYRGTILHSKGK</sequence>
<evidence type="ECO:0008006" key="2">
    <source>
        <dbReference type="Google" id="ProtNLM"/>
    </source>
</evidence>
<protein>
    <recommendedName>
        <fullName evidence="2">Photosynthesis system II assembly factor Ycf48/Hcf136-like domain-containing protein</fullName>
    </recommendedName>
</protein>
<feature type="non-terminal residue" evidence="1">
    <location>
        <position position="1"/>
    </location>
</feature>
<reference evidence="1" key="1">
    <citation type="journal article" date="2014" name="Front. Microbiol.">
        <title>High frequency of phylogenetically diverse reductive dehalogenase-homologous genes in deep subseafloor sedimentary metagenomes.</title>
        <authorList>
            <person name="Kawai M."/>
            <person name="Futagami T."/>
            <person name="Toyoda A."/>
            <person name="Takaki Y."/>
            <person name="Nishi S."/>
            <person name="Hori S."/>
            <person name="Arai W."/>
            <person name="Tsubouchi T."/>
            <person name="Morono Y."/>
            <person name="Uchiyama I."/>
            <person name="Ito T."/>
            <person name="Fujiyama A."/>
            <person name="Inagaki F."/>
            <person name="Takami H."/>
        </authorList>
    </citation>
    <scope>NUCLEOTIDE SEQUENCE</scope>
    <source>
        <strain evidence="1">Expedition CK06-06</strain>
    </source>
</reference>
<gene>
    <name evidence="1" type="ORF">S03H2_56756</name>
</gene>
<comment type="caution">
    <text evidence="1">The sequence shown here is derived from an EMBL/GenBank/DDBJ whole genome shotgun (WGS) entry which is preliminary data.</text>
</comment>
<accession>X1KGJ8</accession>
<dbReference type="EMBL" id="BARU01036335">
    <property type="protein sequence ID" value="GAH89274.1"/>
    <property type="molecule type" value="Genomic_DNA"/>
</dbReference>
<organism evidence="1">
    <name type="scientific">marine sediment metagenome</name>
    <dbReference type="NCBI Taxonomy" id="412755"/>
    <lineage>
        <taxon>unclassified sequences</taxon>
        <taxon>metagenomes</taxon>
        <taxon>ecological metagenomes</taxon>
    </lineage>
</organism>
<dbReference type="AlphaFoldDB" id="X1KGJ8"/>